<dbReference type="AlphaFoldDB" id="A0AAE0XMS6"/>
<comment type="caution">
    <text evidence="1">The sequence shown here is derived from an EMBL/GenBank/DDBJ whole genome shotgun (WGS) entry which is preliminary data.</text>
</comment>
<dbReference type="Proteomes" id="UP001283361">
    <property type="component" value="Unassembled WGS sequence"/>
</dbReference>
<organism evidence="1 2">
    <name type="scientific">Elysia crispata</name>
    <name type="common">lettuce slug</name>
    <dbReference type="NCBI Taxonomy" id="231223"/>
    <lineage>
        <taxon>Eukaryota</taxon>
        <taxon>Metazoa</taxon>
        <taxon>Spiralia</taxon>
        <taxon>Lophotrochozoa</taxon>
        <taxon>Mollusca</taxon>
        <taxon>Gastropoda</taxon>
        <taxon>Heterobranchia</taxon>
        <taxon>Euthyneura</taxon>
        <taxon>Panpulmonata</taxon>
        <taxon>Sacoglossa</taxon>
        <taxon>Placobranchoidea</taxon>
        <taxon>Plakobranchidae</taxon>
        <taxon>Elysia</taxon>
    </lineage>
</organism>
<name>A0AAE0XMS6_9GAST</name>
<gene>
    <name evidence="1" type="ORF">RRG08_016876</name>
</gene>
<evidence type="ECO:0000313" key="2">
    <source>
        <dbReference type="Proteomes" id="UP001283361"/>
    </source>
</evidence>
<proteinExistence type="predicted"/>
<sequence length="91" mass="9851">MKHRPLIKSSLLRQSSVEPYPSCVFSMFNNGLSRSRFSVQYTATDVHLNLGAVPPTPSGDSPTLTSANQITGTLIVYHSGTNEKVSVLTLT</sequence>
<keyword evidence="2" id="KW-1185">Reference proteome</keyword>
<dbReference type="EMBL" id="JAWDGP010008031">
    <property type="protein sequence ID" value="KAK3696827.1"/>
    <property type="molecule type" value="Genomic_DNA"/>
</dbReference>
<reference evidence="1" key="1">
    <citation type="journal article" date="2023" name="G3 (Bethesda)">
        <title>A reference genome for the long-term kleptoplast-retaining sea slug Elysia crispata morphotype clarki.</title>
        <authorList>
            <person name="Eastman K.E."/>
            <person name="Pendleton A.L."/>
            <person name="Shaikh M.A."/>
            <person name="Suttiyut T."/>
            <person name="Ogas R."/>
            <person name="Tomko P."/>
            <person name="Gavelis G."/>
            <person name="Widhalm J.R."/>
            <person name="Wisecaver J.H."/>
        </authorList>
    </citation>
    <scope>NUCLEOTIDE SEQUENCE</scope>
    <source>
        <strain evidence="1">ECLA1</strain>
    </source>
</reference>
<evidence type="ECO:0000313" key="1">
    <source>
        <dbReference type="EMBL" id="KAK3696827.1"/>
    </source>
</evidence>
<protein>
    <submittedName>
        <fullName evidence="1">Uncharacterized protein</fullName>
    </submittedName>
</protein>
<accession>A0AAE0XMS6</accession>